<feature type="domain" description="Peptidase M16 N-terminal" evidence="1">
    <location>
        <begin position="45"/>
        <end position="102"/>
    </location>
</feature>
<dbReference type="SUPFAM" id="SSF63411">
    <property type="entry name" value="LuxS/MPP-like metallohydrolase"/>
    <property type="match status" value="2"/>
</dbReference>
<evidence type="ECO:0000313" key="5">
    <source>
        <dbReference type="EMBL" id="CAF3703774.1"/>
    </source>
</evidence>
<protein>
    <submittedName>
        <fullName evidence="4">Uncharacterized protein</fullName>
    </submittedName>
</protein>
<evidence type="ECO:0000259" key="2">
    <source>
        <dbReference type="Pfam" id="PF05193"/>
    </source>
</evidence>
<dbReference type="PANTHER" id="PTHR11851">
    <property type="entry name" value="METALLOPROTEASE"/>
    <property type="match status" value="1"/>
</dbReference>
<dbReference type="AlphaFoldDB" id="A0A814KQR7"/>
<accession>A0A814KQR7</accession>
<comment type="caution">
    <text evidence="4">The sequence shown here is derived from an EMBL/GenBank/DDBJ whole genome shotgun (WGS) entry which is preliminary data.</text>
</comment>
<dbReference type="PANTHER" id="PTHR11851:SF226">
    <property type="entry name" value="CYTOCHROME B-C1 COMPLEX SUBUNIT 2, MITOCHONDRIAL"/>
    <property type="match status" value="1"/>
</dbReference>
<gene>
    <name evidence="4" type="ORF">GPM918_LOCUS16378</name>
    <name evidence="3" type="ORF">OVA965_LOCUS10926</name>
    <name evidence="6" type="ORF">SRO942_LOCUS16378</name>
    <name evidence="5" type="ORF">TMI583_LOCUS10922</name>
</gene>
<dbReference type="Pfam" id="PF00675">
    <property type="entry name" value="Peptidase_M16"/>
    <property type="match status" value="1"/>
</dbReference>
<dbReference type="InterPro" id="IPR050361">
    <property type="entry name" value="MPP/UQCRC_Complex"/>
</dbReference>
<keyword evidence="7" id="KW-1185">Reference proteome</keyword>
<dbReference type="GO" id="GO:0005739">
    <property type="term" value="C:mitochondrion"/>
    <property type="evidence" value="ECO:0007669"/>
    <property type="project" value="TreeGrafter"/>
</dbReference>
<dbReference type="GO" id="GO:0046872">
    <property type="term" value="F:metal ion binding"/>
    <property type="evidence" value="ECO:0007669"/>
    <property type="project" value="InterPro"/>
</dbReference>
<evidence type="ECO:0000313" key="3">
    <source>
        <dbReference type="EMBL" id="CAF0926785.1"/>
    </source>
</evidence>
<feature type="domain" description="Peptidase M16 C-terminal" evidence="2">
    <location>
        <begin position="171"/>
        <end position="360"/>
    </location>
</feature>
<dbReference type="Proteomes" id="UP000677228">
    <property type="component" value="Unassembled WGS sequence"/>
</dbReference>
<evidence type="ECO:0000313" key="7">
    <source>
        <dbReference type="Proteomes" id="UP000663829"/>
    </source>
</evidence>
<dbReference type="FunFam" id="3.30.830.10:FF:000039">
    <property type="entry name" value="Ubiquinol-cytochrome c reductase core subunit 2"/>
    <property type="match status" value="1"/>
</dbReference>
<evidence type="ECO:0000313" key="6">
    <source>
        <dbReference type="EMBL" id="CAF3822262.1"/>
    </source>
</evidence>
<reference evidence="4" key="1">
    <citation type="submission" date="2021-02" db="EMBL/GenBank/DDBJ databases">
        <authorList>
            <person name="Nowell W R."/>
        </authorList>
    </citation>
    <scope>NUCLEOTIDE SEQUENCE</scope>
</reference>
<dbReference type="InterPro" id="IPR011765">
    <property type="entry name" value="Pept_M16_N"/>
</dbReference>
<dbReference type="Proteomes" id="UP000681722">
    <property type="component" value="Unassembled WGS sequence"/>
</dbReference>
<dbReference type="Proteomes" id="UP000663829">
    <property type="component" value="Unassembled WGS sequence"/>
</dbReference>
<name>A0A814KQR7_9BILA</name>
<dbReference type="EMBL" id="CAJNOK010004126">
    <property type="protein sequence ID" value="CAF0926785.1"/>
    <property type="molecule type" value="Genomic_DNA"/>
</dbReference>
<dbReference type="EMBL" id="CAJOBC010004293">
    <property type="protein sequence ID" value="CAF3822262.1"/>
    <property type="molecule type" value="Genomic_DNA"/>
</dbReference>
<organism evidence="4 7">
    <name type="scientific">Didymodactylos carnosus</name>
    <dbReference type="NCBI Taxonomy" id="1234261"/>
    <lineage>
        <taxon>Eukaryota</taxon>
        <taxon>Metazoa</taxon>
        <taxon>Spiralia</taxon>
        <taxon>Gnathifera</taxon>
        <taxon>Rotifera</taxon>
        <taxon>Eurotatoria</taxon>
        <taxon>Bdelloidea</taxon>
        <taxon>Philodinida</taxon>
        <taxon>Philodinidae</taxon>
        <taxon>Didymodactylos</taxon>
    </lineage>
</organism>
<proteinExistence type="predicted"/>
<dbReference type="Proteomes" id="UP000682733">
    <property type="component" value="Unassembled WGS sequence"/>
</dbReference>
<evidence type="ECO:0000259" key="1">
    <source>
        <dbReference type="Pfam" id="PF00675"/>
    </source>
</evidence>
<dbReference type="Gene3D" id="3.30.830.10">
    <property type="entry name" value="Metalloenzyme, LuxS/M16 peptidase-like"/>
    <property type="match status" value="3"/>
</dbReference>
<dbReference type="OrthoDB" id="6369905at2759"/>
<dbReference type="EMBL" id="CAJNOQ010004293">
    <property type="protein sequence ID" value="CAF1052891.1"/>
    <property type="molecule type" value="Genomic_DNA"/>
</dbReference>
<evidence type="ECO:0000313" key="4">
    <source>
        <dbReference type="EMBL" id="CAF1052891.1"/>
    </source>
</evidence>
<sequence length="437" mass="48996">MRHYSSLPATKLRQSTRLARVNLPKENINVTKLDNGLVVTSLENHSPVYRMAAVVKAGARYEPYDSRGVTNFLRVYSNLSTKYVSRLGLTKNLERLGASFNVHGAQFLVPVVSCPLFKPYEIHDEKARIQVDRDLYLQTPELQLNDILHEAAFKGGLSRPLSVSDEMIHKLNHRQMYAFHSKYFTPDRLSLVGVGLNHNVLVQLADKFKFTQEEIMRTPGFGNVTPIENEPEPVKYKGGEIRTNQHSGLVHIALAFEGVSWPDKNLLASELIGQVLGDGPHIKWSTGSSRLQKAANAVADNPCVVSSFNLHYTDTGLLGIHIMCNKNDAGKVVKSVWSEFTKLAKSGLNEEELKIAKKKLQVSINMKMESTDFLLESMILNPEHSDETSNLDTITSEIQQLNIDQINQFTKKLSLSKPTMAAIGNLKTLQYLDDLRQ</sequence>
<dbReference type="EMBL" id="CAJOBA010004128">
    <property type="protein sequence ID" value="CAF3703774.1"/>
    <property type="molecule type" value="Genomic_DNA"/>
</dbReference>
<dbReference type="InterPro" id="IPR011249">
    <property type="entry name" value="Metalloenz_LuxS/M16"/>
</dbReference>
<dbReference type="InterPro" id="IPR007863">
    <property type="entry name" value="Peptidase_M16_C"/>
</dbReference>
<dbReference type="Pfam" id="PF05193">
    <property type="entry name" value="Peptidase_M16_C"/>
    <property type="match status" value="1"/>
</dbReference>